<keyword evidence="5 7" id="KW-0234">DNA repair</keyword>
<comment type="subcellular location">
    <subcellularLocation>
        <location evidence="1 7">Nucleus</location>
    </subcellularLocation>
</comment>
<dbReference type="Pfam" id="PF15412">
    <property type="entry name" value="Nse4-Nse3_bdg"/>
    <property type="match status" value="1"/>
</dbReference>
<dbReference type="InterPro" id="IPR014854">
    <property type="entry name" value="Nse4_C"/>
</dbReference>
<dbReference type="InterPro" id="IPR027786">
    <property type="entry name" value="Nse4/EID"/>
</dbReference>
<feature type="compositionally biased region" description="Acidic residues" evidence="8">
    <location>
        <begin position="281"/>
        <end position="292"/>
    </location>
</feature>
<keyword evidence="4 7" id="KW-0233">DNA recombination</keyword>
<feature type="compositionally biased region" description="Polar residues" evidence="8">
    <location>
        <begin position="328"/>
        <end position="362"/>
    </location>
</feature>
<dbReference type="Pfam" id="PF08743">
    <property type="entry name" value="Nse4_C"/>
    <property type="match status" value="1"/>
</dbReference>
<dbReference type="OrthoDB" id="361242at2759"/>
<evidence type="ECO:0000259" key="9">
    <source>
        <dbReference type="Pfam" id="PF08743"/>
    </source>
</evidence>
<comment type="subunit">
    <text evidence="7">Component of the SMC5-SMC6 complex.</text>
</comment>
<protein>
    <recommendedName>
        <fullName evidence="7">Non-structural maintenance of chromosomes element 4</fullName>
    </recommendedName>
</protein>
<dbReference type="InterPro" id="IPR029225">
    <property type="entry name" value="Nse4_Nse3-bd"/>
</dbReference>
<keyword evidence="12" id="KW-1185">Reference proteome</keyword>
<evidence type="ECO:0000256" key="2">
    <source>
        <dbReference type="ARBA" id="ARBA00008997"/>
    </source>
</evidence>
<dbReference type="GO" id="GO:0006310">
    <property type="term" value="P:DNA recombination"/>
    <property type="evidence" value="ECO:0007669"/>
    <property type="project" value="UniProtKB-UniRule"/>
</dbReference>
<name>A0A6A5W122_9PLEO</name>
<evidence type="ECO:0000256" key="4">
    <source>
        <dbReference type="ARBA" id="ARBA00023172"/>
    </source>
</evidence>
<evidence type="ECO:0000256" key="1">
    <source>
        <dbReference type="ARBA" id="ARBA00004123"/>
    </source>
</evidence>
<dbReference type="GO" id="GO:0005634">
    <property type="term" value="C:nucleus"/>
    <property type="evidence" value="ECO:0007669"/>
    <property type="project" value="UniProtKB-SubCell"/>
</dbReference>
<feature type="region of interest" description="Disordered" evidence="8">
    <location>
        <begin position="1"/>
        <end position="164"/>
    </location>
</feature>
<dbReference type="PANTHER" id="PTHR16140">
    <property type="entry name" value="NON-STRUCTURAL MAINTENANCE OF CHROMOSOMES ELEMENT 4"/>
    <property type="match status" value="1"/>
</dbReference>
<comment type="function">
    <text evidence="7">Component of the SMC5-SMC6 complex, that promotes sister chromatid alignment after DNA damage and facilitates double-stranded DNA breaks (DSBs) repair via homologous recombination between sister chromatids.</text>
</comment>
<evidence type="ECO:0000313" key="12">
    <source>
        <dbReference type="Proteomes" id="UP000799779"/>
    </source>
</evidence>
<dbReference type="Proteomes" id="UP000799779">
    <property type="component" value="Unassembled WGS sequence"/>
</dbReference>
<evidence type="ECO:0000313" key="11">
    <source>
        <dbReference type="EMBL" id="KAF1995473.1"/>
    </source>
</evidence>
<comment type="similarity">
    <text evidence="2 7">Belongs to the NSE4 family.</text>
</comment>
<feature type="region of interest" description="Disordered" evidence="8">
    <location>
        <begin position="259"/>
        <end position="292"/>
    </location>
</feature>
<reference evidence="11" key="1">
    <citation type="journal article" date="2020" name="Stud. Mycol.">
        <title>101 Dothideomycetes genomes: a test case for predicting lifestyles and emergence of pathogens.</title>
        <authorList>
            <person name="Haridas S."/>
            <person name="Albert R."/>
            <person name="Binder M."/>
            <person name="Bloem J."/>
            <person name="Labutti K."/>
            <person name="Salamov A."/>
            <person name="Andreopoulos B."/>
            <person name="Baker S."/>
            <person name="Barry K."/>
            <person name="Bills G."/>
            <person name="Bluhm B."/>
            <person name="Cannon C."/>
            <person name="Castanera R."/>
            <person name="Culley D."/>
            <person name="Daum C."/>
            <person name="Ezra D."/>
            <person name="Gonzalez J."/>
            <person name="Henrissat B."/>
            <person name="Kuo A."/>
            <person name="Liang C."/>
            <person name="Lipzen A."/>
            <person name="Lutzoni F."/>
            <person name="Magnuson J."/>
            <person name="Mondo S."/>
            <person name="Nolan M."/>
            <person name="Ohm R."/>
            <person name="Pangilinan J."/>
            <person name="Park H.-J."/>
            <person name="Ramirez L."/>
            <person name="Alfaro M."/>
            <person name="Sun H."/>
            <person name="Tritt A."/>
            <person name="Yoshinaga Y."/>
            <person name="Zwiers L.-H."/>
            <person name="Turgeon B."/>
            <person name="Goodwin S."/>
            <person name="Spatafora J."/>
            <person name="Crous P."/>
            <person name="Grigoriev I."/>
        </authorList>
    </citation>
    <scope>NUCLEOTIDE SEQUENCE</scope>
    <source>
        <strain evidence="11">CBS 123094</strain>
    </source>
</reference>
<keyword evidence="3 7" id="KW-0227">DNA damage</keyword>
<feature type="region of interest" description="Disordered" evidence="8">
    <location>
        <begin position="323"/>
        <end position="362"/>
    </location>
</feature>
<evidence type="ECO:0000256" key="5">
    <source>
        <dbReference type="ARBA" id="ARBA00023204"/>
    </source>
</evidence>
<evidence type="ECO:0000256" key="6">
    <source>
        <dbReference type="ARBA" id="ARBA00023242"/>
    </source>
</evidence>
<feature type="compositionally biased region" description="Polar residues" evidence="8">
    <location>
        <begin position="1"/>
        <end position="55"/>
    </location>
</feature>
<dbReference type="GO" id="GO:0030915">
    <property type="term" value="C:Smc5-Smc6 complex"/>
    <property type="evidence" value="ECO:0007669"/>
    <property type="project" value="UniProtKB-UniRule"/>
</dbReference>
<accession>A0A6A5W122</accession>
<dbReference type="GO" id="GO:0006281">
    <property type="term" value="P:DNA repair"/>
    <property type="evidence" value="ECO:0007669"/>
    <property type="project" value="UniProtKB-UniRule"/>
</dbReference>
<dbReference type="AlphaFoldDB" id="A0A6A5W122"/>
<evidence type="ECO:0000256" key="7">
    <source>
        <dbReference type="RuleBase" id="RU365071"/>
    </source>
</evidence>
<evidence type="ECO:0000256" key="8">
    <source>
        <dbReference type="SAM" id="MobiDB-lite"/>
    </source>
</evidence>
<dbReference type="PANTHER" id="PTHR16140:SF0">
    <property type="entry name" value="NON-STRUCTURAL MAINTENANCE OF CHROMOSOMES ELEMENT 4"/>
    <property type="match status" value="1"/>
</dbReference>
<dbReference type="EMBL" id="ML977638">
    <property type="protein sequence ID" value="KAF1995473.1"/>
    <property type="molecule type" value="Genomic_DNA"/>
</dbReference>
<evidence type="ECO:0000256" key="3">
    <source>
        <dbReference type="ARBA" id="ARBA00022763"/>
    </source>
</evidence>
<feature type="domain" description="Non-structural maintenance of chromosome element 4 C-terminal" evidence="9">
    <location>
        <begin position="417"/>
        <end position="504"/>
    </location>
</feature>
<proteinExistence type="inferred from homology"/>
<keyword evidence="6 7" id="KW-0539">Nucleus</keyword>
<feature type="compositionally biased region" description="Polar residues" evidence="8">
    <location>
        <begin position="81"/>
        <end position="91"/>
    </location>
</feature>
<feature type="domain" description="Nse4/EID protein Nse3/MAGE-binding" evidence="10">
    <location>
        <begin position="216"/>
        <end position="285"/>
    </location>
</feature>
<organism evidence="11 12">
    <name type="scientific">Amniculicola lignicola CBS 123094</name>
    <dbReference type="NCBI Taxonomy" id="1392246"/>
    <lineage>
        <taxon>Eukaryota</taxon>
        <taxon>Fungi</taxon>
        <taxon>Dikarya</taxon>
        <taxon>Ascomycota</taxon>
        <taxon>Pezizomycotina</taxon>
        <taxon>Dothideomycetes</taxon>
        <taxon>Pleosporomycetidae</taxon>
        <taxon>Pleosporales</taxon>
        <taxon>Amniculicolaceae</taxon>
        <taxon>Amniculicola</taxon>
    </lineage>
</organism>
<gene>
    <name evidence="11" type="ORF">P154DRAFT_580780</name>
</gene>
<evidence type="ECO:0000259" key="10">
    <source>
        <dbReference type="Pfam" id="PF15412"/>
    </source>
</evidence>
<feature type="compositionally biased region" description="Acidic residues" evidence="8">
    <location>
        <begin position="119"/>
        <end position="136"/>
    </location>
</feature>
<feature type="compositionally biased region" description="Basic and acidic residues" evidence="8">
    <location>
        <begin position="56"/>
        <end position="72"/>
    </location>
</feature>
<sequence>MARLNTHLSATPQASRASTVDSLYRNPSTVSSRRNAAASTQRESSYSVLSPSRSITSDKENHEPDSERDTPRPTKPKRPMASSSARLPTPNSGSSSRGSKRRRTDDYSVDASLGIYHDGDDDDAQEEEVDDEDEEPPSTGVEETAESEDEHTKYYDPNQNPDVRRQIRAEIRNNTREMQDNHDELVKPDDIRLVQLIKNQDRQMGKVKQTTDAALDSRALVLASDLATKKLANTLNGTSGVGIDIDRFVSRCIHFMKSGGDIPEEDRRASTQARNRARAAEEEDDEEDTGEGLEWDVLGRQACFAGNKRPPVTSFLLGPLSITKRARMTQSNRARSQRQPTGPATRPQELQQSDIQQSENTNLTHRVKEIKKLLEDHIVAGVSKAENELNDDDDDETVEMACQRHRIRQSPRGEPCVSLFDFVVNPTSFGQTVENLFYVSFLIREGNVQVLHDKHGLPLVVPCQQRSLNEHRERSVKKHQAVFSLDWPTWKTFIDAFDIKEPLIPHRAPDQSNIAPGGWYS</sequence>